<dbReference type="AlphaFoldDB" id="A0A9D5M0B1"/>
<feature type="active site" evidence="1">
    <location>
        <position position="232"/>
    </location>
</feature>
<protein>
    <submittedName>
        <fullName evidence="4">Fic family protein</fullName>
    </submittedName>
</protein>
<dbReference type="EMBL" id="JADCKB010000001">
    <property type="protein sequence ID" value="MBE5039113.1"/>
    <property type="molecule type" value="Genomic_DNA"/>
</dbReference>
<evidence type="ECO:0000313" key="5">
    <source>
        <dbReference type="Proteomes" id="UP000806542"/>
    </source>
</evidence>
<accession>A0A9D5M0B1</accession>
<evidence type="ECO:0000256" key="1">
    <source>
        <dbReference type="PIRSR" id="PIRSR640198-1"/>
    </source>
</evidence>
<dbReference type="Gene3D" id="1.10.3290.10">
    <property type="entry name" value="Fido-like domain"/>
    <property type="match status" value="1"/>
</dbReference>
<dbReference type="GO" id="GO:0005524">
    <property type="term" value="F:ATP binding"/>
    <property type="evidence" value="ECO:0007669"/>
    <property type="project" value="UniProtKB-KW"/>
</dbReference>
<feature type="domain" description="Fido" evidence="3">
    <location>
        <begin position="143"/>
        <end position="295"/>
    </location>
</feature>
<name>A0A9D5M0B1_9FIRM</name>
<feature type="binding site" evidence="2">
    <location>
        <begin position="273"/>
        <end position="274"/>
    </location>
    <ligand>
        <name>ATP</name>
        <dbReference type="ChEBI" id="CHEBI:30616"/>
    </ligand>
</feature>
<dbReference type="PANTHER" id="PTHR13504">
    <property type="entry name" value="FIDO DOMAIN-CONTAINING PROTEIN DDB_G0283145"/>
    <property type="match status" value="1"/>
</dbReference>
<dbReference type="InterPro" id="IPR003812">
    <property type="entry name" value="Fido"/>
</dbReference>
<dbReference type="PANTHER" id="PTHR13504:SF40">
    <property type="entry name" value="FIDO DOMAIN-CONTAINING PROTEIN"/>
    <property type="match status" value="1"/>
</dbReference>
<dbReference type="SUPFAM" id="SSF140931">
    <property type="entry name" value="Fic-like"/>
    <property type="match status" value="1"/>
</dbReference>
<evidence type="ECO:0000313" key="4">
    <source>
        <dbReference type="EMBL" id="MBE5039113.1"/>
    </source>
</evidence>
<keyword evidence="5" id="KW-1185">Reference proteome</keyword>
<feature type="binding site" evidence="2">
    <location>
        <begin position="236"/>
        <end position="243"/>
    </location>
    <ligand>
        <name>ATP</name>
        <dbReference type="ChEBI" id="CHEBI:30616"/>
    </ligand>
</feature>
<sequence>MKYNNLKSLYYESNDIYAEEYLKRFNSEDTVKLNFYIGEHQAFYMENAMVMKIAYKIAKIDKEVSSLCNELPGIAIDQYSKKCLIDEIVITNKIEGVHSSRKEIGEALNILEVQSKHEGKHQRFVGLVNKYLKLIKQEQICLDNCQNIRDIYDEVFLEEILHEDPKNKPDGKIFRKEAVTVHSETDRIIHTGLTPESKIIEAMTRALEFLQDESVDELFRVCIFHYLIEYIHPFYDGNGRLGRFILSYGISKTLTPLISLRISETIKENISTYYKAFKLCNDQRNLGDITPFLLMQLEMIYKAMKELKKSLNEKITIWEKYELAIRHLTDSDEILRLYSLLIQAALFSEQGISMIELQNNMKQSKYMVKKLMRQIPDDMIIVKTKNRYKFYSINLERLNKIILDDSIEAIQKN</sequence>
<dbReference type="PROSITE" id="PS51459">
    <property type="entry name" value="FIDO"/>
    <property type="match status" value="1"/>
</dbReference>
<evidence type="ECO:0000259" key="3">
    <source>
        <dbReference type="PROSITE" id="PS51459"/>
    </source>
</evidence>
<dbReference type="InterPro" id="IPR036597">
    <property type="entry name" value="Fido-like_dom_sf"/>
</dbReference>
<organism evidence="4 5">
    <name type="scientific">Ructibacterium gallinarum</name>
    <dbReference type="NCBI Taxonomy" id="2779355"/>
    <lineage>
        <taxon>Bacteria</taxon>
        <taxon>Bacillati</taxon>
        <taxon>Bacillota</taxon>
        <taxon>Clostridia</taxon>
        <taxon>Eubacteriales</taxon>
        <taxon>Oscillospiraceae</taxon>
        <taxon>Ructibacterium</taxon>
    </lineage>
</organism>
<dbReference type="Proteomes" id="UP000806542">
    <property type="component" value="Unassembled WGS sequence"/>
</dbReference>
<dbReference type="InterPro" id="IPR040198">
    <property type="entry name" value="Fido_containing"/>
</dbReference>
<comment type="caution">
    <text evidence="4">The sequence shown here is derived from an EMBL/GenBank/DDBJ whole genome shotgun (WGS) entry which is preliminary data.</text>
</comment>
<gene>
    <name evidence="4" type="ORF">INF28_01340</name>
</gene>
<keyword evidence="2" id="KW-0547">Nucleotide-binding</keyword>
<proteinExistence type="predicted"/>
<evidence type="ECO:0000256" key="2">
    <source>
        <dbReference type="PIRSR" id="PIRSR640198-2"/>
    </source>
</evidence>
<feature type="binding site" evidence="2">
    <location>
        <position position="281"/>
    </location>
    <ligand>
        <name>ATP</name>
        <dbReference type="ChEBI" id="CHEBI:30616"/>
    </ligand>
</feature>
<reference evidence="4" key="1">
    <citation type="submission" date="2020-10" db="EMBL/GenBank/DDBJ databases">
        <title>ChiBAC.</title>
        <authorList>
            <person name="Zenner C."/>
            <person name="Hitch T.C.A."/>
            <person name="Clavel T."/>
        </authorList>
    </citation>
    <scope>NUCLEOTIDE SEQUENCE</scope>
    <source>
        <strain evidence="4">DSM 107454</strain>
    </source>
</reference>
<dbReference type="Pfam" id="PF02661">
    <property type="entry name" value="Fic"/>
    <property type="match status" value="1"/>
</dbReference>
<keyword evidence="2" id="KW-0067">ATP-binding</keyword>
<dbReference type="RefSeq" id="WP_226391657.1">
    <property type="nucleotide sequence ID" value="NZ_JADCKB010000001.1"/>
</dbReference>